<organism evidence="1 2">
    <name type="scientific">Chryseobacterium arthrosphaerae</name>
    <dbReference type="NCBI Taxonomy" id="651561"/>
    <lineage>
        <taxon>Bacteria</taxon>
        <taxon>Pseudomonadati</taxon>
        <taxon>Bacteroidota</taxon>
        <taxon>Flavobacteriia</taxon>
        <taxon>Flavobacteriales</taxon>
        <taxon>Weeksellaceae</taxon>
        <taxon>Chryseobacterium group</taxon>
        <taxon>Chryseobacterium</taxon>
    </lineage>
</organism>
<reference evidence="1 2" key="1">
    <citation type="submission" date="2018-12" db="EMBL/GenBank/DDBJ databases">
        <title>Draft Genome Sequence of Chryseobacterium arthrosphaerae strain ED882-96 Isolated from the Blood of a Patient with Liver Cirrhosis in Taiwan.</title>
        <authorList>
            <person name="Lin J.-N."/>
            <person name="Lai C.-H."/>
            <person name="Yang C.-H."/>
            <person name="Huang Y.-H."/>
        </authorList>
    </citation>
    <scope>NUCLEOTIDE SEQUENCE [LARGE SCALE GENOMIC DNA]</scope>
    <source>
        <strain evidence="1 2">ED882-96</strain>
    </source>
</reference>
<sequence length="97" mass="11229">MKIRNIFTFHQFLSDAIVFRKRSGKERNRKPAVTILIQPFKDLEPDDVDKITKNKKVYPNVKVLSAIDFLKTLIIKKETGTEQIQSLVLNSRTKDGL</sequence>
<proteinExistence type="predicted"/>
<dbReference type="Proteomes" id="UP000276953">
    <property type="component" value="Unassembled WGS sequence"/>
</dbReference>
<name>A0A3S0N4V7_9FLAO</name>
<dbReference type="EMBL" id="RYFC01000001">
    <property type="protein sequence ID" value="RTZ49629.1"/>
    <property type="molecule type" value="Genomic_DNA"/>
</dbReference>
<evidence type="ECO:0000313" key="1">
    <source>
        <dbReference type="EMBL" id="RTZ49629.1"/>
    </source>
</evidence>
<comment type="caution">
    <text evidence="1">The sequence shown here is derived from an EMBL/GenBank/DDBJ whole genome shotgun (WGS) entry which is preliminary data.</text>
</comment>
<dbReference type="AlphaFoldDB" id="A0A3S0N4V7"/>
<evidence type="ECO:0000313" key="2">
    <source>
        <dbReference type="Proteomes" id="UP000276953"/>
    </source>
</evidence>
<accession>A0A3S0N4V7</accession>
<protein>
    <submittedName>
        <fullName evidence="1">Uncharacterized protein</fullName>
    </submittedName>
</protein>
<gene>
    <name evidence="1" type="ORF">EJ377_04310</name>
</gene>